<dbReference type="AlphaFoldDB" id="A0A109UGE3"/>
<protein>
    <submittedName>
        <fullName evidence="2">Acetyltransferase</fullName>
    </submittedName>
</protein>
<keyword evidence="3" id="KW-1185">Reference proteome</keyword>
<dbReference type="Pfam" id="PF13302">
    <property type="entry name" value="Acetyltransf_3"/>
    <property type="match status" value="1"/>
</dbReference>
<evidence type="ECO:0000313" key="2">
    <source>
        <dbReference type="EMBL" id="AMC92437.1"/>
    </source>
</evidence>
<dbReference type="GO" id="GO:0016747">
    <property type="term" value="F:acyltransferase activity, transferring groups other than amino-acyl groups"/>
    <property type="evidence" value="ECO:0007669"/>
    <property type="project" value="InterPro"/>
</dbReference>
<dbReference type="STRING" id="1514105.AOC36_00040"/>
<dbReference type="InterPro" id="IPR000182">
    <property type="entry name" value="GNAT_dom"/>
</dbReference>
<dbReference type="PROSITE" id="PS51186">
    <property type="entry name" value="GNAT"/>
    <property type="match status" value="1"/>
</dbReference>
<dbReference type="PANTHER" id="PTHR43792">
    <property type="entry name" value="GNAT FAMILY, PUTATIVE (AFU_ORTHOLOGUE AFUA_3G00765)-RELATED-RELATED"/>
    <property type="match status" value="1"/>
</dbReference>
<keyword evidence="2" id="KW-0808">Transferase</keyword>
<dbReference type="RefSeq" id="WP_067629611.1">
    <property type="nucleotide sequence ID" value="NZ_CP013213.1"/>
</dbReference>
<dbReference type="Gene3D" id="3.40.630.30">
    <property type="match status" value="1"/>
</dbReference>
<dbReference type="SUPFAM" id="SSF55729">
    <property type="entry name" value="Acyl-CoA N-acyltransferases (Nat)"/>
    <property type="match status" value="1"/>
</dbReference>
<dbReference type="InterPro" id="IPR016181">
    <property type="entry name" value="Acyl_CoA_acyltransferase"/>
</dbReference>
<dbReference type="InterPro" id="IPR051531">
    <property type="entry name" value="N-acetyltransferase"/>
</dbReference>
<name>A0A109UGE3_9FIRM</name>
<dbReference type="OrthoDB" id="9798081at2"/>
<proteinExistence type="predicted"/>
<dbReference type="EMBL" id="CP013213">
    <property type="protein sequence ID" value="AMC92437.1"/>
    <property type="molecule type" value="Genomic_DNA"/>
</dbReference>
<accession>A0A109UGE3</accession>
<dbReference type="Proteomes" id="UP000063781">
    <property type="component" value="Chromosome"/>
</dbReference>
<sequence>MRAYFLKTERIGFSKWTDHDLILCNQLWKDEAVTRYISKNGMFTTDDIKNRLETEIQNEQLFQVQYWPIFELTTNEFIGCCGIRPSDIAEDSFELGFHLCKKHWGKGYAFEAATAVIEYSFNRLKINELFAGHHPENEASRNLILKLGFLFINDSYYEPTGLYHPSYVLRSNQR</sequence>
<organism evidence="2 3">
    <name type="scientific">Erysipelothrix larvae</name>
    <dbReference type="NCBI Taxonomy" id="1514105"/>
    <lineage>
        <taxon>Bacteria</taxon>
        <taxon>Bacillati</taxon>
        <taxon>Bacillota</taxon>
        <taxon>Erysipelotrichia</taxon>
        <taxon>Erysipelotrichales</taxon>
        <taxon>Erysipelotrichaceae</taxon>
        <taxon>Erysipelothrix</taxon>
    </lineage>
</organism>
<gene>
    <name evidence="2" type="ORF">AOC36_00040</name>
</gene>
<dbReference type="PANTHER" id="PTHR43792:SF1">
    <property type="entry name" value="N-ACETYLTRANSFERASE DOMAIN-CONTAINING PROTEIN"/>
    <property type="match status" value="1"/>
</dbReference>
<evidence type="ECO:0000313" key="3">
    <source>
        <dbReference type="Proteomes" id="UP000063781"/>
    </source>
</evidence>
<reference evidence="2 3" key="1">
    <citation type="submission" date="2015-10" db="EMBL/GenBank/DDBJ databases">
        <title>Erysipelothrix larvae sp. LV19 isolated from the larval gut of the rhinoceros beetle, Trypoxylus dichotomus.</title>
        <authorList>
            <person name="Lim S."/>
            <person name="Kim B.-C."/>
        </authorList>
    </citation>
    <scope>NUCLEOTIDE SEQUENCE [LARGE SCALE GENOMIC DNA]</scope>
    <source>
        <strain evidence="2 3">LV19</strain>
    </source>
</reference>
<evidence type="ECO:0000259" key="1">
    <source>
        <dbReference type="PROSITE" id="PS51186"/>
    </source>
</evidence>
<feature type="domain" description="N-acetyltransferase" evidence="1">
    <location>
        <begin position="11"/>
        <end position="174"/>
    </location>
</feature>
<dbReference type="KEGG" id="erl:AOC36_00040"/>